<evidence type="ECO:0000256" key="1">
    <source>
        <dbReference type="ARBA" id="ARBA00023157"/>
    </source>
</evidence>
<gene>
    <name evidence="3" type="ORF">O3P69_006558</name>
</gene>
<dbReference type="Gene3D" id="4.10.410.20">
    <property type="match status" value="1"/>
</dbReference>
<proteinExistence type="predicted"/>
<dbReference type="InterPro" id="IPR036024">
    <property type="entry name" value="Somatomedin_B-like_dom_sf"/>
</dbReference>
<sequence length="622" mass="69463">MAALCLGMDPLQPHSQEPVCSFQHSCSSRGTSNSSSHLECSCDASCRMHGDCCLDSEHYNPHEQKRNVNEYVCVADTLAKNHVYVRAKCSEDWDNAEVQAQCMKVNTIPDTFYGVPVTSRSGQSYANAYCAICNYEDPVNLDIWSAYVVCDTVPVLPAYSNDDVVYYEDNVTLTNSDDYDIMYNEGRWGIIPRGSRDASGFIPCRADFAVPYFLRYATTKCLPTVKTCSDAGAEQHDRSLCKLYTAAVYHEGLIFRNQHCASCNGYKQFTYEEFRYGVCVSVQDESTLSTRESLCPGFSHSCSVSDFHNDRGCSCNGTCRLYGDCCLDSQYYDEAEQTKNANEYVCPNYLYDGINVYMIGKCLEDWDNTDVQASCLKGNTQTGDFKLFPVTSTTTAHTYVNHYCALCNGEDTASLRMWRAKIKCRTFHGADSNSTYNVAFHEGQWGIIESSQGISSFIPCSINFEVPEDIKNYTTPCLPTVKTCSDAGADQRDRILCQSYTAAVYSGDHIFRNQHCASCNGYKEYTCVKDTVLTRFGITPYFAMIVDYSGSCGSNLVGYEGHWDSRLKSIHSVTFMKSIRDDCLRVLLSEAESTRQGLFVQPSLSHTHANTHQAAGTSLNFV</sequence>
<feature type="domain" description="SMB" evidence="2">
    <location>
        <begin position="291"/>
        <end position="338"/>
    </location>
</feature>
<dbReference type="PANTHER" id="PTHR45902">
    <property type="entry name" value="LATROPHILIN RECEPTOR-LIKE PROTEIN A"/>
    <property type="match status" value="1"/>
</dbReference>
<reference evidence="3 4" key="1">
    <citation type="submission" date="2023-03" db="EMBL/GenBank/DDBJ databases">
        <title>High-quality genome of Scylla paramamosain provides insights in environmental adaptation.</title>
        <authorList>
            <person name="Zhang L."/>
        </authorList>
    </citation>
    <scope>NUCLEOTIDE SEQUENCE [LARGE SCALE GENOMIC DNA]</scope>
    <source>
        <strain evidence="3">LZ_2023a</strain>
        <tissue evidence="3">Muscle</tissue>
    </source>
</reference>
<dbReference type="InterPro" id="IPR001212">
    <property type="entry name" value="Somatomedin_B_dom"/>
</dbReference>
<comment type="caution">
    <text evidence="3">The sequence shown here is derived from an EMBL/GenBank/DDBJ whole genome shotgun (WGS) entry which is preliminary data.</text>
</comment>
<evidence type="ECO:0000313" key="4">
    <source>
        <dbReference type="Proteomes" id="UP001487740"/>
    </source>
</evidence>
<dbReference type="EMBL" id="JARAKH010000019">
    <property type="protein sequence ID" value="KAK8394447.1"/>
    <property type="molecule type" value="Genomic_DNA"/>
</dbReference>
<dbReference type="AlphaFoldDB" id="A0AAW0U6Q1"/>
<evidence type="ECO:0000259" key="2">
    <source>
        <dbReference type="PROSITE" id="PS50958"/>
    </source>
</evidence>
<dbReference type="PROSITE" id="PS50958">
    <property type="entry name" value="SMB_2"/>
    <property type="match status" value="2"/>
</dbReference>
<evidence type="ECO:0000313" key="3">
    <source>
        <dbReference type="EMBL" id="KAK8394447.1"/>
    </source>
</evidence>
<dbReference type="SUPFAM" id="SSF90188">
    <property type="entry name" value="Somatomedin B domain"/>
    <property type="match status" value="1"/>
</dbReference>
<accession>A0AAW0U6Q1</accession>
<keyword evidence="1" id="KW-1015">Disulfide bond</keyword>
<organism evidence="3 4">
    <name type="scientific">Scylla paramamosain</name>
    <name type="common">Mud crab</name>
    <dbReference type="NCBI Taxonomy" id="85552"/>
    <lineage>
        <taxon>Eukaryota</taxon>
        <taxon>Metazoa</taxon>
        <taxon>Ecdysozoa</taxon>
        <taxon>Arthropoda</taxon>
        <taxon>Crustacea</taxon>
        <taxon>Multicrustacea</taxon>
        <taxon>Malacostraca</taxon>
        <taxon>Eumalacostraca</taxon>
        <taxon>Eucarida</taxon>
        <taxon>Decapoda</taxon>
        <taxon>Pleocyemata</taxon>
        <taxon>Brachyura</taxon>
        <taxon>Eubrachyura</taxon>
        <taxon>Portunoidea</taxon>
        <taxon>Portunidae</taxon>
        <taxon>Portuninae</taxon>
        <taxon>Scylla</taxon>
    </lineage>
</organism>
<dbReference type="InterPro" id="IPR053231">
    <property type="entry name" value="GPCR_LN-TM7"/>
</dbReference>
<protein>
    <recommendedName>
        <fullName evidence="2">SMB domain-containing protein</fullName>
    </recommendedName>
</protein>
<feature type="domain" description="SMB" evidence="2">
    <location>
        <begin position="16"/>
        <end position="65"/>
    </location>
</feature>
<name>A0AAW0U6Q1_SCYPA</name>
<dbReference type="Proteomes" id="UP001487740">
    <property type="component" value="Unassembled WGS sequence"/>
</dbReference>
<keyword evidence="4" id="KW-1185">Reference proteome</keyword>
<dbReference type="PANTHER" id="PTHR45902:SF1">
    <property type="entry name" value="LATROPHILIN RECEPTOR-LIKE PROTEIN A"/>
    <property type="match status" value="1"/>
</dbReference>